<dbReference type="AlphaFoldDB" id="J9G571"/>
<gene>
    <name evidence="1" type="ORF">EVA_14925</name>
</gene>
<protein>
    <submittedName>
        <fullName evidence="1">Uncharacterized protein</fullName>
    </submittedName>
</protein>
<proteinExistence type="predicted"/>
<dbReference type="EMBL" id="AMCI01005008">
    <property type="protein sequence ID" value="EJW96967.1"/>
    <property type="molecule type" value="Genomic_DNA"/>
</dbReference>
<organism evidence="1">
    <name type="scientific">gut metagenome</name>
    <dbReference type="NCBI Taxonomy" id="749906"/>
    <lineage>
        <taxon>unclassified sequences</taxon>
        <taxon>metagenomes</taxon>
        <taxon>organismal metagenomes</taxon>
    </lineage>
</organism>
<sequence>MVKALIKSIKKAPTKLTISQALGLWPYFSPRPCMFVSPVEVEPIQKPQPPTVNITAS</sequence>
<comment type="caution">
    <text evidence="1">The sequence shown here is derived from an EMBL/GenBank/DDBJ whole genome shotgun (WGS) entry which is preliminary data.</text>
</comment>
<accession>J9G571</accession>
<evidence type="ECO:0000313" key="1">
    <source>
        <dbReference type="EMBL" id="EJW96967.1"/>
    </source>
</evidence>
<name>J9G571_9ZZZZ</name>
<reference evidence="1" key="1">
    <citation type="journal article" date="2012" name="PLoS ONE">
        <title>Gene sets for utilization of primary and secondary nutrition supplies in the distal gut of endangered iberian lynx.</title>
        <authorList>
            <person name="Alcaide M."/>
            <person name="Messina E."/>
            <person name="Richter M."/>
            <person name="Bargiela R."/>
            <person name="Peplies J."/>
            <person name="Huws S.A."/>
            <person name="Newbold C.J."/>
            <person name="Golyshin P.N."/>
            <person name="Simon M.A."/>
            <person name="Lopez G."/>
            <person name="Yakimov M.M."/>
            <person name="Ferrer M."/>
        </authorList>
    </citation>
    <scope>NUCLEOTIDE SEQUENCE</scope>
</reference>